<feature type="compositionally biased region" description="Polar residues" evidence="1">
    <location>
        <begin position="31"/>
        <end position="51"/>
    </location>
</feature>
<dbReference type="Proteomes" id="UP001064489">
    <property type="component" value="Chromosome 3"/>
</dbReference>
<reference evidence="2" key="1">
    <citation type="journal article" date="2022" name="Plant J.">
        <title>Strategies of tolerance reflected in two North American maple genomes.</title>
        <authorList>
            <person name="McEvoy S.L."/>
            <person name="Sezen U.U."/>
            <person name="Trouern-Trend A."/>
            <person name="McMahon S.M."/>
            <person name="Schaberg P.G."/>
            <person name="Yang J."/>
            <person name="Wegrzyn J.L."/>
            <person name="Swenson N.G."/>
        </authorList>
    </citation>
    <scope>NUCLEOTIDE SEQUENCE</scope>
    <source>
        <strain evidence="2">91603</strain>
    </source>
</reference>
<comment type="caution">
    <text evidence="2">The sequence shown here is derived from an EMBL/GenBank/DDBJ whole genome shotgun (WGS) entry which is preliminary data.</text>
</comment>
<dbReference type="EMBL" id="JAJSOW010000100">
    <property type="protein sequence ID" value="KAI9186464.1"/>
    <property type="molecule type" value="Genomic_DNA"/>
</dbReference>
<evidence type="ECO:0000313" key="3">
    <source>
        <dbReference type="Proteomes" id="UP001064489"/>
    </source>
</evidence>
<evidence type="ECO:0000313" key="2">
    <source>
        <dbReference type="EMBL" id="KAI9186464.1"/>
    </source>
</evidence>
<accession>A0AAD5J5D8</accession>
<gene>
    <name evidence="2" type="ORF">LWI28_017512</name>
</gene>
<organism evidence="2 3">
    <name type="scientific">Acer negundo</name>
    <name type="common">Box elder</name>
    <dbReference type="NCBI Taxonomy" id="4023"/>
    <lineage>
        <taxon>Eukaryota</taxon>
        <taxon>Viridiplantae</taxon>
        <taxon>Streptophyta</taxon>
        <taxon>Embryophyta</taxon>
        <taxon>Tracheophyta</taxon>
        <taxon>Spermatophyta</taxon>
        <taxon>Magnoliopsida</taxon>
        <taxon>eudicotyledons</taxon>
        <taxon>Gunneridae</taxon>
        <taxon>Pentapetalae</taxon>
        <taxon>rosids</taxon>
        <taxon>malvids</taxon>
        <taxon>Sapindales</taxon>
        <taxon>Sapindaceae</taxon>
        <taxon>Hippocastanoideae</taxon>
        <taxon>Acereae</taxon>
        <taxon>Acer</taxon>
    </lineage>
</organism>
<dbReference type="AlphaFoldDB" id="A0AAD5J5D8"/>
<feature type="region of interest" description="Disordered" evidence="1">
    <location>
        <begin position="1"/>
        <end position="78"/>
    </location>
</feature>
<sequence length="156" mass="17694">MRTTQHVPGRPDLEPPPLDEIHSPLRHHSLGRTQSGVQSSGDNHRTSSPTRLCQPALPSVNRRQHSKRSKGSTSTLDPNQLLEQMRIIVLEKVQSVIRSEFENLQTELFAFLDAPAEKIVQNTSRIHIHLQMLSRQPIEVTMQTTLRDPPTPRQPP</sequence>
<feature type="compositionally biased region" description="Basic and acidic residues" evidence="1">
    <location>
        <begin position="9"/>
        <end position="23"/>
    </location>
</feature>
<evidence type="ECO:0000256" key="1">
    <source>
        <dbReference type="SAM" id="MobiDB-lite"/>
    </source>
</evidence>
<reference evidence="2" key="2">
    <citation type="submission" date="2023-02" db="EMBL/GenBank/DDBJ databases">
        <authorList>
            <person name="Swenson N.G."/>
            <person name="Wegrzyn J.L."/>
            <person name="Mcevoy S.L."/>
        </authorList>
    </citation>
    <scope>NUCLEOTIDE SEQUENCE</scope>
    <source>
        <strain evidence="2">91603</strain>
        <tissue evidence="2">Leaf</tissue>
    </source>
</reference>
<name>A0AAD5J5D8_ACENE</name>
<protein>
    <submittedName>
        <fullName evidence="2">Uncharacterized protein</fullName>
    </submittedName>
</protein>
<keyword evidence="3" id="KW-1185">Reference proteome</keyword>
<proteinExistence type="predicted"/>